<dbReference type="EMBL" id="CADCWO010000046">
    <property type="protein sequence ID" value="CAA9562187.1"/>
    <property type="molecule type" value="Genomic_DNA"/>
</dbReference>
<name>A0A6J4V1H3_9CYAN</name>
<protein>
    <submittedName>
        <fullName evidence="1">Uncharacterized protein</fullName>
    </submittedName>
</protein>
<gene>
    <name evidence="1" type="ORF">AVDCRST_MAG81-902</name>
</gene>
<accession>A0A6J4V1H3</accession>
<sequence length="207" mass="23471">MLTTAELRWFYSGIMPISINEWFTHDCPGEHLTPPTQREDLYLTTPGCECLGIKLRQDHLEIKWRQSGLGVWELVYGLAGQAEQWVKWICEPSPDKILPEANLTKGRWISVTKVRSQRKYEVLSDQSLIAVAIEQPVNLGCTVELTKLKVAGNTWWSLAFEAFGEDKALINTLKVVTNYLLSNYQGPILQAQDSFAYPNWLAEVVSG</sequence>
<evidence type="ECO:0000313" key="1">
    <source>
        <dbReference type="EMBL" id="CAA9562187.1"/>
    </source>
</evidence>
<organism evidence="1">
    <name type="scientific">uncultured Synechococcales cyanobacterium</name>
    <dbReference type="NCBI Taxonomy" id="1936017"/>
    <lineage>
        <taxon>Bacteria</taxon>
        <taxon>Bacillati</taxon>
        <taxon>Cyanobacteriota</taxon>
        <taxon>Cyanophyceae</taxon>
        <taxon>Synechococcales</taxon>
        <taxon>environmental samples</taxon>
    </lineage>
</organism>
<dbReference type="AlphaFoldDB" id="A0A6J4V1H3"/>
<reference evidence="1" key="1">
    <citation type="submission" date="2020-02" db="EMBL/GenBank/DDBJ databases">
        <authorList>
            <person name="Meier V. D."/>
        </authorList>
    </citation>
    <scope>NUCLEOTIDE SEQUENCE</scope>
    <source>
        <strain evidence="1">AVDCRST_MAG81</strain>
    </source>
</reference>
<proteinExistence type="predicted"/>